<dbReference type="InterPro" id="IPR001932">
    <property type="entry name" value="PPM-type_phosphatase-like_dom"/>
</dbReference>
<dbReference type="InterPro" id="IPR053287">
    <property type="entry name" value="PP2C-like_domain"/>
</dbReference>
<reference evidence="3 4" key="1">
    <citation type="submission" date="2017-06" db="EMBL/GenBank/DDBJ databases">
        <title>A platform for efficient transgenesis in Macrostomum lignano, a flatworm model organism for stem cell research.</title>
        <authorList>
            <person name="Berezikov E."/>
        </authorList>
    </citation>
    <scope>NUCLEOTIDE SEQUENCE [LARGE SCALE GENOMIC DNA]</scope>
    <source>
        <strain evidence="3">DV1</strain>
        <tissue evidence="3">Whole organism</tissue>
    </source>
</reference>
<dbReference type="AlphaFoldDB" id="A0A267G171"/>
<evidence type="ECO:0000259" key="2">
    <source>
        <dbReference type="PROSITE" id="PS51746"/>
    </source>
</evidence>
<dbReference type="EMBL" id="NIVC01000615">
    <property type="protein sequence ID" value="PAA79830.1"/>
    <property type="molecule type" value="Genomic_DNA"/>
</dbReference>
<organism evidence="3 4">
    <name type="scientific">Macrostomum lignano</name>
    <dbReference type="NCBI Taxonomy" id="282301"/>
    <lineage>
        <taxon>Eukaryota</taxon>
        <taxon>Metazoa</taxon>
        <taxon>Spiralia</taxon>
        <taxon>Lophotrochozoa</taxon>
        <taxon>Platyhelminthes</taxon>
        <taxon>Rhabditophora</taxon>
        <taxon>Macrostomorpha</taxon>
        <taxon>Macrostomida</taxon>
        <taxon>Macrostomidae</taxon>
        <taxon>Macrostomum</taxon>
    </lineage>
</organism>
<evidence type="ECO:0000313" key="4">
    <source>
        <dbReference type="Proteomes" id="UP000215902"/>
    </source>
</evidence>
<keyword evidence="4" id="KW-1185">Reference proteome</keyword>
<dbReference type="PANTHER" id="PTHR21586">
    <property type="entry name" value="TIPA"/>
    <property type="match status" value="1"/>
</dbReference>
<dbReference type="STRING" id="282301.A0A267G171"/>
<dbReference type="InterPro" id="IPR036457">
    <property type="entry name" value="PPM-type-like_dom_sf"/>
</dbReference>
<gene>
    <name evidence="3" type="ORF">BOX15_Mlig014091g1</name>
</gene>
<dbReference type="SUPFAM" id="SSF81606">
    <property type="entry name" value="PP2C-like"/>
    <property type="match status" value="1"/>
</dbReference>
<protein>
    <recommendedName>
        <fullName evidence="2">PPM-type phosphatase domain-containing protein</fullName>
    </recommendedName>
</protein>
<evidence type="ECO:0000256" key="1">
    <source>
        <dbReference type="SAM" id="MobiDB-lite"/>
    </source>
</evidence>
<dbReference type="OrthoDB" id="2556847at2759"/>
<dbReference type="SMART" id="SM00332">
    <property type="entry name" value="PP2Cc"/>
    <property type="match status" value="1"/>
</dbReference>
<evidence type="ECO:0000313" key="3">
    <source>
        <dbReference type="EMBL" id="PAA79830.1"/>
    </source>
</evidence>
<feature type="domain" description="PPM-type phosphatase" evidence="2">
    <location>
        <begin position="125"/>
        <end position="444"/>
    </location>
</feature>
<dbReference type="Proteomes" id="UP000215902">
    <property type="component" value="Unassembled WGS sequence"/>
</dbReference>
<comment type="caution">
    <text evidence="3">The sequence shown here is derived from an EMBL/GenBank/DDBJ whole genome shotgun (WGS) entry which is preliminary data.</text>
</comment>
<dbReference type="PROSITE" id="PS51746">
    <property type="entry name" value="PPM_2"/>
    <property type="match status" value="1"/>
</dbReference>
<dbReference type="Pfam" id="PF13672">
    <property type="entry name" value="PP2C_2"/>
    <property type="match status" value="1"/>
</dbReference>
<proteinExistence type="predicted"/>
<feature type="region of interest" description="Disordered" evidence="1">
    <location>
        <begin position="463"/>
        <end position="516"/>
    </location>
</feature>
<name>A0A267G171_9PLAT</name>
<accession>A0A267G171</accession>
<sequence length="539" mass="57788">MHNWPFSSRESEQYTESYPVQLFVNHRGFERASETIWFGTSPSDVPNLALGNSDPTIFSSYTGPDNGLVTGCVADTENGGGGGNSSRKTGFNRESIMALLERDKPPEVAGCRDWSKRCAKAFGASTSLYDQNPLTKRFTGDPIADSFAVVARRNCGLLAIADGVNWGEKSRLAARAALHGAVRHLNRYLALGDALPDTNKALSVLLEAFVAAQANILRIGGGLTTLSVALALPLAGADRSPQFAVTCVSLGDSPVYLWSKTKGLRELTVGSHDLCKARDMRDAGGALGPVHGGKEPELHNLTCALTICDPGDVLLLTSDGVSDNFDPVVQRLAVPWDPAKHCQASENEPQDRPAMRPSERHQYGLKLMERVLLERELELNSVPSAQDVCEALIDSVRATTQARRTLLEDPARRVRDAGRRQSLAEKLMALPGKLDHATVVAYEVGLYQGDEFELYEETAALRPAPRAPVPGGGRGPRASDLDSGCASDPDCCRSSAGPAAANGVRSASNSSDRRCSCSFAPESLSDIEFADTDSDCVME</sequence>
<dbReference type="PANTHER" id="PTHR21586:SF0">
    <property type="entry name" value="PP2C-LIKE DOMAIN-CONTAINING PROTEIN CG9801"/>
    <property type="match status" value="1"/>
</dbReference>
<dbReference type="Gene3D" id="3.60.40.10">
    <property type="entry name" value="PPM-type phosphatase domain"/>
    <property type="match status" value="1"/>
</dbReference>